<organism evidence="2 3">
    <name type="scientific">Mugilogobius chulae</name>
    <name type="common">yellowstripe goby</name>
    <dbReference type="NCBI Taxonomy" id="88201"/>
    <lineage>
        <taxon>Eukaryota</taxon>
        <taxon>Metazoa</taxon>
        <taxon>Chordata</taxon>
        <taxon>Craniata</taxon>
        <taxon>Vertebrata</taxon>
        <taxon>Euteleostomi</taxon>
        <taxon>Actinopterygii</taxon>
        <taxon>Neopterygii</taxon>
        <taxon>Teleostei</taxon>
        <taxon>Neoteleostei</taxon>
        <taxon>Acanthomorphata</taxon>
        <taxon>Gobiaria</taxon>
        <taxon>Gobiiformes</taxon>
        <taxon>Gobioidei</taxon>
        <taxon>Gobiidae</taxon>
        <taxon>Gobionellinae</taxon>
        <taxon>Mugilogobius</taxon>
    </lineage>
</organism>
<keyword evidence="3" id="KW-1185">Reference proteome</keyword>
<gene>
    <name evidence="2" type="ORF">WMY93_009290</name>
</gene>
<dbReference type="Gene3D" id="3.30.70.1820">
    <property type="entry name" value="L1 transposable element, RRM domain"/>
    <property type="match status" value="1"/>
</dbReference>
<dbReference type="PANTHER" id="PTHR11505">
    <property type="entry name" value="L1 TRANSPOSABLE ELEMENT-RELATED"/>
    <property type="match status" value="1"/>
</dbReference>
<dbReference type="EMBL" id="JBBPFD010000006">
    <property type="protein sequence ID" value="KAK7922388.1"/>
    <property type="molecule type" value="Genomic_DNA"/>
</dbReference>
<dbReference type="AlphaFoldDB" id="A0AAW0PEI3"/>
<evidence type="ECO:0008006" key="4">
    <source>
        <dbReference type="Google" id="ProtNLM"/>
    </source>
</evidence>
<proteinExistence type="predicted"/>
<evidence type="ECO:0000313" key="3">
    <source>
        <dbReference type="Proteomes" id="UP001460270"/>
    </source>
</evidence>
<evidence type="ECO:0000313" key="2">
    <source>
        <dbReference type="EMBL" id="KAK7922388.1"/>
    </source>
</evidence>
<feature type="coiled-coil region" evidence="1">
    <location>
        <begin position="29"/>
        <end position="56"/>
    </location>
</feature>
<evidence type="ECO:0000256" key="1">
    <source>
        <dbReference type="SAM" id="Coils"/>
    </source>
</evidence>
<protein>
    <recommendedName>
        <fullName evidence="4">L1 transposable element RRM domain-containing protein</fullName>
    </recommendedName>
</protein>
<accession>A0AAW0PEI3</accession>
<dbReference type="Proteomes" id="UP001460270">
    <property type="component" value="Unassembled WGS sequence"/>
</dbReference>
<comment type="caution">
    <text evidence="2">The sequence shown here is derived from an EMBL/GenBank/DDBJ whole genome shotgun (WGS) entry which is preliminary data.</text>
</comment>
<name>A0AAW0PEI3_9GOBI</name>
<dbReference type="InterPro" id="IPR004244">
    <property type="entry name" value="Transposase_22"/>
</dbReference>
<keyword evidence="1" id="KW-0175">Coiled coil</keyword>
<reference evidence="3" key="1">
    <citation type="submission" date="2024-04" db="EMBL/GenBank/DDBJ databases">
        <title>Salinicola lusitanus LLJ914,a marine bacterium isolated from the Okinawa Trough.</title>
        <authorList>
            <person name="Li J."/>
        </authorList>
    </citation>
    <scope>NUCLEOTIDE SEQUENCE [LARGE SCALE GENOMIC DNA]</scope>
</reference>
<sequence length="188" mass="22306">MDSFNKRLDGFTKDLCDLRASLQYTQKDVEDEKAHVEKLSKDYKDMFQEINMLNSKMNTSNGKMDYLENQSRRKNLVFEGIPESGHEKWSDSEDKIRKILSEKLKLDHKHIELERAHRSGKPPARDDKPRPIVVRFLRFKDRNTVLEKAKYLKGSNIFINEDYSEVIRQKRKELIPAMKEARKRGVFM</sequence>